<proteinExistence type="predicted"/>
<name>A0AAV5MI63_9ROSI</name>
<keyword evidence="3" id="KW-1185">Reference proteome</keyword>
<evidence type="ECO:0000313" key="2">
    <source>
        <dbReference type="EMBL" id="GKV49219.1"/>
    </source>
</evidence>
<comment type="caution">
    <text evidence="2">The sequence shown here is derived from an EMBL/GenBank/DDBJ whole genome shotgun (WGS) entry which is preliminary data.</text>
</comment>
<feature type="region of interest" description="Disordered" evidence="1">
    <location>
        <begin position="24"/>
        <end position="50"/>
    </location>
</feature>
<sequence length="122" mass="14180">MREAAVGQLSLEINSTKQEKKKIRLLGEEEEADHDGERSAVGRRRRRTRTERGRLLGEEEEVDLAWTKVGCSVKKQKQFLCGERSAARRRRRSRSCMEKGRLLGVKEEELAWKEAGRWAEKL</sequence>
<dbReference type="AlphaFoldDB" id="A0AAV5MI63"/>
<gene>
    <name evidence="2" type="ORF">SLEP1_g55981</name>
</gene>
<dbReference type="EMBL" id="BPVZ01000290">
    <property type="protein sequence ID" value="GKV49219.1"/>
    <property type="molecule type" value="Genomic_DNA"/>
</dbReference>
<reference evidence="2 3" key="1">
    <citation type="journal article" date="2021" name="Commun. Biol.">
        <title>The genome of Shorea leprosula (Dipterocarpaceae) highlights the ecological relevance of drought in aseasonal tropical rainforests.</title>
        <authorList>
            <person name="Ng K.K.S."/>
            <person name="Kobayashi M.J."/>
            <person name="Fawcett J.A."/>
            <person name="Hatakeyama M."/>
            <person name="Paape T."/>
            <person name="Ng C.H."/>
            <person name="Ang C.C."/>
            <person name="Tnah L.H."/>
            <person name="Lee C.T."/>
            <person name="Nishiyama T."/>
            <person name="Sese J."/>
            <person name="O'Brien M.J."/>
            <person name="Copetti D."/>
            <person name="Mohd Noor M.I."/>
            <person name="Ong R.C."/>
            <person name="Putra M."/>
            <person name="Sireger I.Z."/>
            <person name="Indrioko S."/>
            <person name="Kosugi Y."/>
            <person name="Izuno A."/>
            <person name="Isagi Y."/>
            <person name="Lee S.L."/>
            <person name="Shimizu K.K."/>
        </authorList>
    </citation>
    <scope>NUCLEOTIDE SEQUENCE [LARGE SCALE GENOMIC DNA]</scope>
    <source>
        <strain evidence="2">214</strain>
    </source>
</reference>
<accession>A0AAV5MI63</accession>
<dbReference type="Proteomes" id="UP001054252">
    <property type="component" value="Unassembled WGS sequence"/>
</dbReference>
<evidence type="ECO:0000256" key="1">
    <source>
        <dbReference type="SAM" id="MobiDB-lite"/>
    </source>
</evidence>
<protein>
    <submittedName>
        <fullName evidence="2">Uncharacterized protein</fullName>
    </submittedName>
</protein>
<evidence type="ECO:0000313" key="3">
    <source>
        <dbReference type="Proteomes" id="UP001054252"/>
    </source>
</evidence>
<organism evidence="2 3">
    <name type="scientific">Rubroshorea leprosula</name>
    <dbReference type="NCBI Taxonomy" id="152421"/>
    <lineage>
        <taxon>Eukaryota</taxon>
        <taxon>Viridiplantae</taxon>
        <taxon>Streptophyta</taxon>
        <taxon>Embryophyta</taxon>
        <taxon>Tracheophyta</taxon>
        <taxon>Spermatophyta</taxon>
        <taxon>Magnoliopsida</taxon>
        <taxon>eudicotyledons</taxon>
        <taxon>Gunneridae</taxon>
        <taxon>Pentapetalae</taxon>
        <taxon>rosids</taxon>
        <taxon>malvids</taxon>
        <taxon>Malvales</taxon>
        <taxon>Dipterocarpaceae</taxon>
        <taxon>Rubroshorea</taxon>
    </lineage>
</organism>